<dbReference type="SUPFAM" id="SSF53474">
    <property type="entry name" value="alpha/beta-Hydrolases"/>
    <property type="match status" value="1"/>
</dbReference>
<feature type="domain" description="AB hydrolase-1" evidence="1">
    <location>
        <begin position="140"/>
        <end position="175"/>
    </location>
</feature>
<evidence type="ECO:0000259" key="1">
    <source>
        <dbReference type="Pfam" id="PF00561"/>
    </source>
</evidence>
<dbReference type="InterPro" id="IPR029058">
    <property type="entry name" value="AB_hydrolase_fold"/>
</dbReference>
<dbReference type="RefSeq" id="WP_163960079.1">
    <property type="nucleotide sequence ID" value="NZ_JAAIVB010000008.1"/>
</dbReference>
<dbReference type="InterPro" id="IPR051321">
    <property type="entry name" value="PHA/PHB_synthase"/>
</dbReference>
<dbReference type="Gene3D" id="3.40.50.1820">
    <property type="entry name" value="alpha/beta hydrolase"/>
    <property type="match status" value="1"/>
</dbReference>
<dbReference type="AlphaFoldDB" id="A0A6B3SLY9"/>
<name>A0A6B3SLY9_9BURK</name>
<dbReference type="Proteomes" id="UP000482155">
    <property type="component" value="Unassembled WGS sequence"/>
</dbReference>
<organism evidence="2 3">
    <name type="scientific">Noviherbaspirillum galbum</name>
    <dbReference type="NCBI Taxonomy" id="2709383"/>
    <lineage>
        <taxon>Bacteria</taxon>
        <taxon>Pseudomonadati</taxon>
        <taxon>Pseudomonadota</taxon>
        <taxon>Betaproteobacteria</taxon>
        <taxon>Burkholderiales</taxon>
        <taxon>Oxalobacteraceae</taxon>
        <taxon>Noviherbaspirillum</taxon>
    </lineage>
</organism>
<reference evidence="2 3" key="1">
    <citation type="submission" date="2020-02" db="EMBL/GenBank/DDBJ databases">
        <authorList>
            <person name="Kim M.K."/>
        </authorList>
    </citation>
    <scope>NUCLEOTIDE SEQUENCE [LARGE SCALE GENOMIC DNA]</scope>
    <source>
        <strain evidence="2 3">17J57-3</strain>
    </source>
</reference>
<protein>
    <submittedName>
        <fullName evidence="2">Alpha/beta fold hydrolase</fullName>
    </submittedName>
</protein>
<sequence>MSSVNTTPELSMASYFSSVRWCFEAMDQARRRRGIAMERAGLGPAQTPGTVVLEQPGARLHRFAAAKSASGAPAALIVPAPIKRHYIWDLSPGRSVVQRLMQHGMQVYLVEWTDPPSGPLLGLDDYGFRLLDACVQAIGGKVALFGHSLGGIFAAIYAAMRPDKVRALVTVESPLHFGTSSGSFQPLLAFGPQARQVTRSHATVPGSVLNLASMSASPTSFGAERIADFFNSLRSPDDMLGHLLVERWTLDEAPMSSRLFEEVVELLYRQDRLMLGQLDIQGKTIGPASIVSPFLTVIDPRSLIIPPESVTVFQDAASSRDKHRLAYDGDTGIGLAHVGALVGSNAHRLLWPAILGWLDSIPAR</sequence>
<evidence type="ECO:0000313" key="2">
    <source>
        <dbReference type="EMBL" id="NEX59686.1"/>
    </source>
</evidence>
<dbReference type="GO" id="GO:0016787">
    <property type="term" value="F:hydrolase activity"/>
    <property type="evidence" value="ECO:0007669"/>
    <property type="project" value="UniProtKB-KW"/>
</dbReference>
<dbReference type="PANTHER" id="PTHR36837:SF4">
    <property type="entry name" value="BLR0908 PROTEIN"/>
    <property type="match status" value="1"/>
</dbReference>
<keyword evidence="3" id="KW-1185">Reference proteome</keyword>
<keyword evidence="2" id="KW-0378">Hydrolase</keyword>
<gene>
    <name evidence="2" type="ORF">G3574_01215</name>
</gene>
<dbReference type="EMBL" id="JAAIVB010000008">
    <property type="protein sequence ID" value="NEX59686.1"/>
    <property type="molecule type" value="Genomic_DNA"/>
</dbReference>
<comment type="caution">
    <text evidence="2">The sequence shown here is derived from an EMBL/GenBank/DDBJ whole genome shotgun (WGS) entry which is preliminary data.</text>
</comment>
<dbReference type="InterPro" id="IPR000073">
    <property type="entry name" value="AB_hydrolase_1"/>
</dbReference>
<dbReference type="Pfam" id="PF00561">
    <property type="entry name" value="Abhydrolase_1"/>
    <property type="match status" value="1"/>
</dbReference>
<proteinExistence type="predicted"/>
<dbReference type="PANTHER" id="PTHR36837">
    <property type="entry name" value="POLY(3-HYDROXYALKANOATE) POLYMERASE SUBUNIT PHAC"/>
    <property type="match status" value="1"/>
</dbReference>
<evidence type="ECO:0000313" key="3">
    <source>
        <dbReference type="Proteomes" id="UP000482155"/>
    </source>
</evidence>
<accession>A0A6B3SLY9</accession>